<gene>
    <name evidence="5" type="ORF">AMTR_s00038p00095950</name>
</gene>
<organism evidence="5 6">
    <name type="scientific">Amborella trichopoda</name>
    <dbReference type="NCBI Taxonomy" id="13333"/>
    <lineage>
        <taxon>Eukaryota</taxon>
        <taxon>Viridiplantae</taxon>
        <taxon>Streptophyta</taxon>
        <taxon>Embryophyta</taxon>
        <taxon>Tracheophyta</taxon>
        <taxon>Spermatophyta</taxon>
        <taxon>Magnoliopsida</taxon>
        <taxon>Amborellales</taxon>
        <taxon>Amborellaceae</taxon>
        <taxon>Amborella</taxon>
    </lineage>
</organism>
<evidence type="ECO:0000256" key="2">
    <source>
        <dbReference type="ARBA" id="ARBA00022729"/>
    </source>
</evidence>
<dbReference type="Gramene" id="ERN14548">
    <property type="protein sequence ID" value="ERN14548"/>
    <property type="gene ID" value="AMTR_s00038p00095950"/>
</dbReference>
<keyword evidence="2" id="KW-0732">Signal</keyword>
<evidence type="ECO:0000256" key="3">
    <source>
        <dbReference type="ARBA" id="ARBA00023180"/>
    </source>
</evidence>
<dbReference type="InterPro" id="IPR018202">
    <property type="entry name" value="Ser_caboxypep_ser_AS"/>
</dbReference>
<comment type="similarity">
    <text evidence="1 4">Belongs to the peptidase S10 family.</text>
</comment>
<evidence type="ECO:0000313" key="5">
    <source>
        <dbReference type="EMBL" id="ERN14548.1"/>
    </source>
</evidence>
<dbReference type="eggNOG" id="KOG1282">
    <property type="taxonomic scope" value="Eukaryota"/>
</dbReference>
<keyword evidence="6" id="KW-1185">Reference proteome</keyword>
<dbReference type="PROSITE" id="PS00131">
    <property type="entry name" value="CARBOXYPEPT_SER_SER"/>
    <property type="match status" value="1"/>
</dbReference>
<evidence type="ECO:0000256" key="1">
    <source>
        <dbReference type="ARBA" id="ARBA00009431"/>
    </source>
</evidence>
<dbReference type="FunFam" id="3.40.50.1820:FF:000409">
    <property type="entry name" value="Carboxypeptidase"/>
    <property type="match status" value="1"/>
</dbReference>
<dbReference type="InterPro" id="IPR001563">
    <property type="entry name" value="Peptidase_S10"/>
</dbReference>
<keyword evidence="4" id="KW-0121">Carboxypeptidase</keyword>
<dbReference type="Gene3D" id="3.40.50.1820">
    <property type="entry name" value="alpha/beta hydrolase"/>
    <property type="match status" value="1"/>
</dbReference>
<dbReference type="PANTHER" id="PTHR11802">
    <property type="entry name" value="SERINE PROTEASE FAMILY S10 SERINE CARBOXYPEPTIDASE"/>
    <property type="match status" value="1"/>
</dbReference>
<dbReference type="GO" id="GO:0006508">
    <property type="term" value="P:proteolysis"/>
    <property type="evidence" value="ECO:0007669"/>
    <property type="project" value="UniProtKB-KW"/>
</dbReference>
<keyword evidence="4" id="KW-0645">Protease</keyword>
<proteinExistence type="inferred from homology"/>
<dbReference type="EC" id="3.4.16.-" evidence="4"/>
<dbReference type="HOGENOM" id="CLU_008523_7_2_1"/>
<evidence type="ECO:0000313" key="6">
    <source>
        <dbReference type="Proteomes" id="UP000017836"/>
    </source>
</evidence>
<dbReference type="GO" id="GO:0004185">
    <property type="term" value="F:serine-type carboxypeptidase activity"/>
    <property type="evidence" value="ECO:0000318"/>
    <property type="project" value="GO_Central"/>
</dbReference>
<accession>U5D2J0</accession>
<dbReference type="EMBL" id="KI392532">
    <property type="protein sequence ID" value="ERN14548.1"/>
    <property type="molecule type" value="Genomic_DNA"/>
</dbReference>
<name>U5D2J0_AMBTC</name>
<dbReference type="OMA" id="KIRTRCH"/>
<sequence length="193" mass="21706">MGAVANLLFLESPAGTGFSYSNTTSENSESGDEKTAFDAYTFMLNWFERFSEYKNRDFYISGESYAGHYVPQLAYQVVKHNQMAAKTIINLKGITIGNPWIDAPIDRLELYEYLWSHAILSDETINAIHKYCNFSVNTTSQPKPCDDALDHAESDIFDINIYNIYAPNCNTTIKHKPCASDLVLILSTSLSSQ</sequence>
<keyword evidence="4" id="KW-0378">Hydrolase</keyword>
<keyword evidence="3" id="KW-0325">Glycoprotein</keyword>
<evidence type="ECO:0000256" key="4">
    <source>
        <dbReference type="RuleBase" id="RU361156"/>
    </source>
</evidence>
<protein>
    <recommendedName>
        <fullName evidence="4">Carboxypeptidase</fullName>
        <ecNumber evidence="4">3.4.16.-</ecNumber>
    </recommendedName>
</protein>
<dbReference type="InterPro" id="IPR029058">
    <property type="entry name" value="AB_hydrolase_fold"/>
</dbReference>
<dbReference type="Pfam" id="PF00450">
    <property type="entry name" value="Peptidase_S10"/>
    <property type="match status" value="1"/>
</dbReference>
<dbReference type="Proteomes" id="UP000017836">
    <property type="component" value="Unassembled WGS sequence"/>
</dbReference>
<dbReference type="AlphaFoldDB" id="U5D2J0"/>
<dbReference type="PRINTS" id="PR00724">
    <property type="entry name" value="CRBOXYPTASEC"/>
</dbReference>
<dbReference type="PANTHER" id="PTHR11802:SF132">
    <property type="entry name" value="SERINE CARBOXYPEPTIDASE-LIKE 36-RELATED"/>
    <property type="match status" value="1"/>
</dbReference>
<dbReference type="SUPFAM" id="SSF53474">
    <property type="entry name" value="alpha/beta-Hydrolases"/>
    <property type="match status" value="1"/>
</dbReference>
<reference evidence="6" key="1">
    <citation type="journal article" date="2013" name="Science">
        <title>The Amborella genome and the evolution of flowering plants.</title>
        <authorList>
            <consortium name="Amborella Genome Project"/>
        </authorList>
    </citation>
    <scope>NUCLEOTIDE SEQUENCE [LARGE SCALE GENOMIC DNA]</scope>
</reference>